<proteinExistence type="predicted"/>
<dbReference type="AlphaFoldDB" id="A0A2R8FA82"/>
<dbReference type="EMBL" id="LT993738">
    <property type="protein sequence ID" value="SPN73329.1"/>
    <property type="molecule type" value="Genomic_DNA"/>
</dbReference>
<keyword evidence="1" id="KW-0812">Transmembrane</keyword>
<evidence type="ECO:0000256" key="1">
    <source>
        <dbReference type="SAM" id="Phobius"/>
    </source>
</evidence>
<organism evidence="2 3">
    <name type="scientific">Chlamydia serpentis</name>
    <dbReference type="NCBI Taxonomy" id="1967782"/>
    <lineage>
        <taxon>Bacteria</taxon>
        <taxon>Pseudomonadati</taxon>
        <taxon>Chlamydiota</taxon>
        <taxon>Chlamydiia</taxon>
        <taxon>Chlamydiales</taxon>
        <taxon>Chlamydiaceae</taxon>
        <taxon>Chlamydia/Chlamydophila group</taxon>
        <taxon>Chlamydia</taxon>
    </lineage>
</organism>
<dbReference type="Proteomes" id="UP000244926">
    <property type="component" value="Chromosome I"/>
</dbReference>
<evidence type="ECO:0000313" key="3">
    <source>
        <dbReference type="Proteomes" id="UP000244926"/>
    </source>
</evidence>
<keyword evidence="1" id="KW-1133">Transmembrane helix</keyword>
<accession>A0A2R8FA82</accession>
<dbReference type="OrthoDB" id="19245at2"/>
<keyword evidence="1" id="KW-0472">Membrane</keyword>
<dbReference type="KEGG" id="csee:C10C_0147"/>
<feature type="transmembrane region" description="Helical" evidence="1">
    <location>
        <begin position="60"/>
        <end position="83"/>
    </location>
</feature>
<feature type="transmembrane region" description="Helical" evidence="1">
    <location>
        <begin position="33"/>
        <end position="54"/>
    </location>
</feature>
<dbReference type="RefSeq" id="WP_157951043.1">
    <property type="nucleotide sequence ID" value="NZ_LT993738.1"/>
</dbReference>
<protein>
    <recommendedName>
        <fullName evidence="4">IncA protein</fullName>
    </recommendedName>
</protein>
<evidence type="ECO:0000313" key="2">
    <source>
        <dbReference type="EMBL" id="SPN73329.1"/>
    </source>
</evidence>
<reference evidence="3" key="1">
    <citation type="submission" date="2017-11" db="EMBL/GenBank/DDBJ databases">
        <authorList>
            <person name="Seth-Smith MB H."/>
        </authorList>
    </citation>
    <scope>NUCLEOTIDE SEQUENCE [LARGE SCALE GENOMIC DNA]</scope>
</reference>
<gene>
    <name evidence="2" type="ORF">C10C_0147</name>
</gene>
<keyword evidence="3" id="KW-1185">Reference proteome</keyword>
<name>A0A2R8FA82_9CHLA</name>
<sequence length="347" mass="39034">MTENTIPNVSTAPSKVLTQPVDKESLTPRYIKLTVLVIALLLLLGGIALIALSVTTLPLIPALIPGIILVVISSIFLVSKLYVTCKSLEIRVVKGDPEIDKWVQNQRNIDLRKAEEDPEHFGENVGDGCVGHTADGRFKLMVSQCESRVLEKLYRENKDLILFKGWVPKTIDGIDRKSESRIRNVISCYKLIKACKSKLPEIIKEAQSRIQILPPKRASQKELLCFCIQWSGYRFGPLSAIRTGSRVVMNAYLELRKNNPPELFFTPAHPCYYARLAFNNCVELCRNLIDIQQLQQAYDSQDYSANNNHNIKPILALVKTTDDGEGFLSQHQGLELDCRSACDIFYG</sequence>
<evidence type="ECO:0008006" key="4">
    <source>
        <dbReference type="Google" id="ProtNLM"/>
    </source>
</evidence>